<feature type="compositionally biased region" description="Basic and acidic residues" evidence="1">
    <location>
        <begin position="37"/>
        <end position="46"/>
    </location>
</feature>
<feature type="region of interest" description="Disordered" evidence="1">
    <location>
        <begin position="24"/>
        <end position="46"/>
    </location>
</feature>
<reference evidence="2 3" key="1">
    <citation type="submission" date="2011-01" db="EMBL/GenBank/DDBJ databases">
        <authorList>
            <person name="Muzny D."/>
            <person name="Qin X."/>
            <person name="Deng J."/>
            <person name="Jiang H."/>
            <person name="Liu Y."/>
            <person name="Qu J."/>
            <person name="Song X.-Z."/>
            <person name="Zhang L."/>
            <person name="Thornton R."/>
            <person name="Coyle M."/>
            <person name="Francisco L."/>
            <person name="Jackson L."/>
            <person name="Javaid M."/>
            <person name="Korchina V."/>
            <person name="Kovar C."/>
            <person name="Mata R."/>
            <person name="Mathew T."/>
            <person name="Ngo R."/>
            <person name="Nguyen L."/>
            <person name="Nguyen N."/>
            <person name="Okwuonu G."/>
            <person name="Ongeri F."/>
            <person name="Pham C."/>
            <person name="Simmons D."/>
            <person name="Wilczek-Boney K."/>
            <person name="Hale W."/>
            <person name="Jakkamsetti A."/>
            <person name="Pham P."/>
            <person name="Ruth R."/>
            <person name="San Lucas F."/>
            <person name="Warren J."/>
            <person name="Zhang J."/>
            <person name="Zhao Z."/>
            <person name="Zhou C."/>
            <person name="Zhu D."/>
            <person name="Lee S."/>
            <person name="Bess C."/>
            <person name="Blankenburg K."/>
            <person name="Forbes L."/>
            <person name="Fu Q."/>
            <person name="Gubbala S."/>
            <person name="Hirani K."/>
            <person name="Jayaseelan J.C."/>
            <person name="Lara F."/>
            <person name="Munidasa M."/>
            <person name="Palculict T."/>
            <person name="Patil S."/>
            <person name="Pu L.-L."/>
            <person name="Saada N."/>
            <person name="Tang L."/>
            <person name="Weissenberger G."/>
            <person name="Zhu Y."/>
            <person name="Hemphill L."/>
            <person name="Shang Y."/>
            <person name="Youmans B."/>
            <person name="Ayvaz T."/>
            <person name="Ross M."/>
            <person name="Santibanez J."/>
            <person name="Aqrawi P."/>
            <person name="Gross S."/>
            <person name="Joshi V."/>
            <person name="Fowler G."/>
            <person name="Nazareth L."/>
            <person name="Reid J."/>
            <person name="Worley K."/>
            <person name="Petrosino J."/>
            <person name="Highlander S."/>
            <person name="Gibbs R."/>
        </authorList>
    </citation>
    <scope>NUCLEOTIDE SEQUENCE [LARGE SCALE GENOMIC DNA]</scope>
    <source>
        <strain evidence="2 3">DSM 16608</strain>
    </source>
</reference>
<name>F0F6E9_9BACT</name>
<dbReference type="Proteomes" id="UP000005697">
    <property type="component" value="Unassembled WGS sequence"/>
</dbReference>
<gene>
    <name evidence="2" type="ORF">HMPREF9141_1171</name>
</gene>
<organism evidence="2 3">
    <name type="scientific">Prevotella multiformis DSM 16608</name>
    <dbReference type="NCBI Taxonomy" id="888743"/>
    <lineage>
        <taxon>Bacteria</taxon>
        <taxon>Pseudomonadati</taxon>
        <taxon>Bacteroidota</taxon>
        <taxon>Bacteroidia</taxon>
        <taxon>Bacteroidales</taxon>
        <taxon>Prevotellaceae</taxon>
        <taxon>Prevotella</taxon>
    </lineage>
</organism>
<feature type="compositionally biased region" description="Basic residues" evidence="1">
    <location>
        <begin position="24"/>
        <end position="36"/>
    </location>
</feature>
<dbReference type="HOGENOM" id="CLU_3187384_0_0_10"/>
<accession>F0F6E9</accession>
<evidence type="ECO:0000313" key="3">
    <source>
        <dbReference type="Proteomes" id="UP000005697"/>
    </source>
</evidence>
<dbReference type="AlphaFoldDB" id="F0F6E9"/>
<keyword evidence="3" id="KW-1185">Reference proteome</keyword>
<sequence length="46" mass="5290">MPKNIKGVSGGIKAVMQIAVKWRKQKSLRKKTPHTKFRPDVDKPFN</sequence>
<dbReference type="EMBL" id="AEWX01000017">
    <property type="protein sequence ID" value="EGC20231.1"/>
    <property type="molecule type" value="Genomic_DNA"/>
</dbReference>
<protein>
    <submittedName>
        <fullName evidence="2">Uncharacterized protein</fullName>
    </submittedName>
</protein>
<proteinExistence type="predicted"/>
<evidence type="ECO:0000313" key="2">
    <source>
        <dbReference type="EMBL" id="EGC20231.1"/>
    </source>
</evidence>
<evidence type="ECO:0000256" key="1">
    <source>
        <dbReference type="SAM" id="MobiDB-lite"/>
    </source>
</evidence>
<comment type="caution">
    <text evidence="2">The sequence shown here is derived from an EMBL/GenBank/DDBJ whole genome shotgun (WGS) entry which is preliminary data.</text>
</comment>